<dbReference type="AlphaFoldDB" id="A0A5D3CGX3"/>
<evidence type="ECO:0000313" key="4">
    <source>
        <dbReference type="Proteomes" id="UP000321947"/>
    </source>
</evidence>
<protein>
    <submittedName>
        <fullName evidence="2">Uncharacterized protein</fullName>
    </submittedName>
</protein>
<dbReference type="EMBL" id="SSTE01017007">
    <property type="protein sequence ID" value="KAA0040927.1"/>
    <property type="molecule type" value="Genomic_DNA"/>
</dbReference>
<dbReference type="Proteomes" id="UP000321947">
    <property type="component" value="Unassembled WGS sequence"/>
</dbReference>
<evidence type="ECO:0000313" key="1">
    <source>
        <dbReference type="EMBL" id="KAA0040927.1"/>
    </source>
</evidence>
<accession>A0A5D3CGX3</accession>
<dbReference type="EMBL" id="SSTD01011101">
    <property type="protein sequence ID" value="TYK10610.1"/>
    <property type="molecule type" value="Genomic_DNA"/>
</dbReference>
<reference evidence="3 4" key="1">
    <citation type="submission" date="2019-08" db="EMBL/GenBank/DDBJ databases">
        <title>Draft genome sequences of two oriental melons (Cucumis melo L. var makuwa).</title>
        <authorList>
            <person name="Kwon S.-Y."/>
        </authorList>
    </citation>
    <scope>NUCLEOTIDE SEQUENCE [LARGE SCALE GENOMIC DNA]</scope>
    <source>
        <strain evidence="4">cv. Chang Bougi</strain>
        <strain evidence="3">cv. SW 3</strain>
        <tissue evidence="2">Leaf</tissue>
    </source>
</reference>
<comment type="caution">
    <text evidence="2">The sequence shown here is derived from an EMBL/GenBank/DDBJ whole genome shotgun (WGS) entry which is preliminary data.</text>
</comment>
<organism evidence="2 4">
    <name type="scientific">Cucumis melo var. makuwa</name>
    <name type="common">Oriental melon</name>
    <dbReference type="NCBI Taxonomy" id="1194695"/>
    <lineage>
        <taxon>Eukaryota</taxon>
        <taxon>Viridiplantae</taxon>
        <taxon>Streptophyta</taxon>
        <taxon>Embryophyta</taxon>
        <taxon>Tracheophyta</taxon>
        <taxon>Spermatophyta</taxon>
        <taxon>Magnoliopsida</taxon>
        <taxon>eudicotyledons</taxon>
        <taxon>Gunneridae</taxon>
        <taxon>Pentapetalae</taxon>
        <taxon>rosids</taxon>
        <taxon>fabids</taxon>
        <taxon>Cucurbitales</taxon>
        <taxon>Cucurbitaceae</taxon>
        <taxon>Benincaseae</taxon>
        <taxon>Cucumis</taxon>
    </lineage>
</organism>
<name>A0A5D3CGX3_CUCMM</name>
<proteinExistence type="predicted"/>
<dbReference type="Proteomes" id="UP000321393">
    <property type="component" value="Unassembled WGS sequence"/>
</dbReference>
<evidence type="ECO:0000313" key="2">
    <source>
        <dbReference type="EMBL" id="TYK10610.1"/>
    </source>
</evidence>
<sequence>MLQISGERSSDVRNYWKCTCSQGNGLSSRTSDVHSKKLPAIIPRTQFSRPVALTRFPKCQKPLEMQLQQRKRAELEDFQCSSLENASENAKDSVYSSWGKKRSPNGFFPLLRIGHKYSLGCELVGGRAKVRLKTVQKMVNTSNEWRTLVWCQKQLEMPLQRRKWAKLEDFQCSSQTNVSENAPDLVLSARTPRTSNHTPSMLPHTFYKGISLKVSSFEGELSKGNGLHSRTFDVRPKKMRARIPWTQFSHPGVKSSPPTISSLWLRSKLVGSRTKVRLKIVQKLGNASKEWRTLVRCQKPLKMHLQQRKWAELEDFWCSSQQRKRVELDVFRCSSLENASENALDSVFSSCGEKQFFDDFFPLLRIGHQSFDLRGSYSEDFNPHS</sequence>
<gene>
    <name evidence="2" type="ORF">E5676_scaffold315G00560</name>
    <name evidence="1" type="ORF">E6C27_scaffold125G00720</name>
</gene>
<evidence type="ECO:0000313" key="3">
    <source>
        <dbReference type="Proteomes" id="UP000321393"/>
    </source>
</evidence>